<feature type="region of interest" description="Disordered" evidence="1">
    <location>
        <begin position="479"/>
        <end position="501"/>
    </location>
</feature>
<proteinExistence type="predicted"/>
<comment type="caution">
    <text evidence="2">The sequence shown here is derived from an EMBL/GenBank/DDBJ whole genome shotgun (WGS) entry which is preliminary data.</text>
</comment>
<sequence length="783" mass="90617">MDVDTNWCLYCGKKTEGNLYCSKYCHNLDKNKNQKFYSEHNSKIQNVCSEIITPSYDSQYSLKFKNRISSYNPSLTRKRNNQMNNYNPYWMISNGIVDNITNTNIKNRKSLSINIPNELENGNIERVNKNYSKDLLNSKIISESPKSAQTLIYSSFENPLNDEAITNNNKMKNLFSLFYNNSKDNVNTTINNKTNNNYIKRNESLLNLNNGYQHTTNTKPSSFSSSSSSIYSSNYNNNEKINTNYNKVIVINSSSNNQHIKKGINRMTGNSNFDATPKSLDGSSLIDTSMTQLSSVTEVSSITISSETMNSYGNKGKKIQSRSRSLTERKYSRNNNFKLKFKNLYLSKKISHKVSLKNIEYFNNHRKQSRRSCDSVFTSSDEYPATLYSFRQINTRFPKQFRKKSMENYKIHMFKDSSRINKDARKTMKRIHHKKNVSDRDYIYAIECLNAITTNQDTIKSVKKSGELIEGLKNKGVNHTNHSFRSNKQVEQDNGFSSDASYNYPSRDVYDNDVNQFISNNKVNYQYERDFIHGNLKANYPYENKNNYESPQQHSDHLESSDLEKQKQDLQQLLIQQIQQQSRYYQENKIDYSYSCTTLSSYSSDESYYDSDFDYDYSIPDMTRPYYETVTIASNPASSITSISFRKHRNDSLSVQASLSSFANNDLKKLTSLCNNINSTLEQIKIINEELETHSNSSKFDLTEEEVSSNSKALEKKSIQLKHGEQLPPIFHNNTLMLTPDIHNTNFKFYNSEITESVTSSTSSTISTDSIKDTNYLYYKKSF</sequence>
<keyword evidence="3" id="KW-1185">Reference proteome</keyword>
<name>A0A1Y1UUL6_9FUNG</name>
<organism evidence="2 3">
    <name type="scientific">Piromyces finnis</name>
    <dbReference type="NCBI Taxonomy" id="1754191"/>
    <lineage>
        <taxon>Eukaryota</taxon>
        <taxon>Fungi</taxon>
        <taxon>Fungi incertae sedis</taxon>
        <taxon>Chytridiomycota</taxon>
        <taxon>Chytridiomycota incertae sedis</taxon>
        <taxon>Neocallimastigomycetes</taxon>
        <taxon>Neocallimastigales</taxon>
        <taxon>Neocallimastigaceae</taxon>
        <taxon>Piromyces</taxon>
    </lineage>
</organism>
<evidence type="ECO:0000313" key="2">
    <source>
        <dbReference type="EMBL" id="ORX41648.1"/>
    </source>
</evidence>
<feature type="compositionally biased region" description="Basic and acidic residues" evidence="1">
    <location>
        <begin position="554"/>
        <end position="565"/>
    </location>
</feature>
<protein>
    <submittedName>
        <fullName evidence="2">Uncharacterized protein</fullName>
    </submittedName>
</protein>
<feature type="compositionally biased region" description="Polar residues" evidence="1">
    <location>
        <begin position="544"/>
        <end position="553"/>
    </location>
</feature>
<evidence type="ECO:0000313" key="3">
    <source>
        <dbReference type="Proteomes" id="UP000193719"/>
    </source>
</evidence>
<reference evidence="2 3" key="1">
    <citation type="submission" date="2016-08" db="EMBL/GenBank/DDBJ databases">
        <title>Genomes of anaerobic fungi encode conserved fungal cellulosomes for biomass hydrolysis.</title>
        <authorList>
            <consortium name="DOE Joint Genome Institute"/>
            <person name="Haitjema C.H."/>
            <person name="Gilmore S.P."/>
            <person name="Henske J.K."/>
            <person name="Solomon K.V."/>
            <person name="De Groot R."/>
            <person name="Kuo A."/>
            <person name="Mondo S.J."/>
            <person name="Salamov A.A."/>
            <person name="Labutti K."/>
            <person name="Zhao Z."/>
            <person name="Chiniquy J."/>
            <person name="Barry K."/>
            <person name="Brewer H.M."/>
            <person name="Purvine S.O."/>
            <person name="Wright A.T."/>
            <person name="Boxma B."/>
            <person name="Van Alen T."/>
            <person name="Hackstein J.H."/>
            <person name="Baker S.E."/>
            <person name="Grigoriev I.V."/>
            <person name="O'Malley M.A."/>
        </authorList>
    </citation>
    <scope>NUCLEOTIDE SEQUENCE [LARGE SCALE GENOMIC DNA]</scope>
    <source>
        <strain evidence="3">finn</strain>
    </source>
</reference>
<dbReference type="AlphaFoldDB" id="A0A1Y1UUL6"/>
<evidence type="ECO:0000256" key="1">
    <source>
        <dbReference type="SAM" id="MobiDB-lite"/>
    </source>
</evidence>
<gene>
    <name evidence="2" type="ORF">BCR36DRAFT_338995</name>
</gene>
<accession>A0A1Y1UUL6</accession>
<dbReference type="OrthoDB" id="2160034at2759"/>
<feature type="region of interest" description="Disordered" evidence="1">
    <location>
        <begin position="542"/>
        <end position="565"/>
    </location>
</feature>
<feature type="non-terminal residue" evidence="2">
    <location>
        <position position="783"/>
    </location>
</feature>
<dbReference type="Proteomes" id="UP000193719">
    <property type="component" value="Unassembled WGS sequence"/>
</dbReference>
<dbReference type="EMBL" id="MCFH01000081">
    <property type="protein sequence ID" value="ORX41648.1"/>
    <property type="molecule type" value="Genomic_DNA"/>
</dbReference>
<reference evidence="2 3" key="2">
    <citation type="submission" date="2016-08" db="EMBL/GenBank/DDBJ databases">
        <title>Pervasive Adenine N6-methylation of Active Genes in Fungi.</title>
        <authorList>
            <consortium name="DOE Joint Genome Institute"/>
            <person name="Mondo S.J."/>
            <person name="Dannebaum R.O."/>
            <person name="Kuo R.C."/>
            <person name="Labutti K."/>
            <person name="Haridas S."/>
            <person name="Kuo A."/>
            <person name="Salamov A."/>
            <person name="Ahrendt S.R."/>
            <person name="Lipzen A."/>
            <person name="Sullivan W."/>
            <person name="Andreopoulos W.B."/>
            <person name="Clum A."/>
            <person name="Lindquist E."/>
            <person name="Daum C."/>
            <person name="Ramamoorthy G.K."/>
            <person name="Gryganskyi A."/>
            <person name="Culley D."/>
            <person name="Magnuson J.K."/>
            <person name="James T.Y."/>
            <person name="O'Malley M.A."/>
            <person name="Stajich J.E."/>
            <person name="Spatafora J.W."/>
            <person name="Visel A."/>
            <person name="Grigoriev I.V."/>
        </authorList>
    </citation>
    <scope>NUCLEOTIDE SEQUENCE [LARGE SCALE GENOMIC DNA]</scope>
    <source>
        <strain evidence="3">finn</strain>
    </source>
</reference>